<feature type="domain" description="C2H2-type" evidence="9">
    <location>
        <begin position="444"/>
        <end position="471"/>
    </location>
</feature>
<reference evidence="10" key="2">
    <citation type="submission" date="2020-05" db="UniProtKB">
        <authorList>
            <consortium name="EnsemblMetazoa"/>
        </authorList>
    </citation>
    <scope>IDENTIFICATION</scope>
    <source>
        <strain evidence="10">LVP_AGWG</strain>
    </source>
</reference>
<evidence type="ECO:0000256" key="3">
    <source>
        <dbReference type="ARBA" id="ARBA00022737"/>
    </source>
</evidence>
<dbReference type="PANTHER" id="PTHR24379:SF121">
    <property type="entry name" value="C2H2-TYPE DOMAIN-CONTAINING PROTEIN"/>
    <property type="match status" value="1"/>
</dbReference>
<dbReference type="InterPro" id="IPR012934">
    <property type="entry name" value="Znf_AD"/>
</dbReference>
<feature type="domain" description="C2H2-type" evidence="9">
    <location>
        <begin position="359"/>
        <end position="386"/>
    </location>
</feature>
<evidence type="ECO:0000313" key="10">
    <source>
        <dbReference type="EnsemblMetazoa" id="AAEL011907-PC"/>
    </source>
</evidence>
<dbReference type="SUPFAM" id="SSF57667">
    <property type="entry name" value="beta-beta-alpha zinc fingers"/>
    <property type="match status" value="3"/>
</dbReference>
<dbReference type="PROSITE" id="PS00028">
    <property type="entry name" value="ZINC_FINGER_C2H2_1"/>
    <property type="match status" value="4"/>
</dbReference>
<keyword evidence="6" id="KW-0539">Nucleus</keyword>
<name>A0A6I8TN06_AEDAE</name>
<feature type="compositionally biased region" description="Polar residues" evidence="8">
    <location>
        <begin position="280"/>
        <end position="299"/>
    </location>
</feature>
<proteinExistence type="predicted"/>
<keyword evidence="4 7" id="KW-0863">Zinc-finger</keyword>
<evidence type="ECO:0000256" key="8">
    <source>
        <dbReference type="SAM" id="MobiDB-lite"/>
    </source>
</evidence>
<dbReference type="Pfam" id="PF00096">
    <property type="entry name" value="zf-C2H2"/>
    <property type="match status" value="4"/>
</dbReference>
<dbReference type="EnsemblMetazoa" id="AAEL011907-RC">
    <property type="protein sequence ID" value="AAEL011907-PC"/>
    <property type="gene ID" value="AAEL011907"/>
</dbReference>
<comment type="subcellular location">
    <subcellularLocation>
        <location evidence="1">Nucleus</location>
    </subcellularLocation>
</comment>
<dbReference type="InterPro" id="IPR013087">
    <property type="entry name" value="Znf_C2H2_type"/>
</dbReference>
<evidence type="ECO:0000259" key="9">
    <source>
        <dbReference type="PROSITE" id="PS50157"/>
    </source>
</evidence>
<dbReference type="SMART" id="SM00868">
    <property type="entry name" value="zf-AD"/>
    <property type="match status" value="1"/>
</dbReference>
<keyword evidence="2" id="KW-0479">Metal-binding</keyword>
<accession>A0A6I8TN06</accession>
<keyword evidence="5" id="KW-0862">Zinc</keyword>
<sequence length="523" mass="59591">MPFFKTKKSKAALARAAKQRLIHQSESSLANQTADHHIIGHSTQEHHEMLAQEDYAIPPEVIVDIKEEEPSELETNPFVDGIHTEEIKVELVQYAEARMDPIGGGQQQQQYGPGGGSARCRFCLRLFRHEYRMKGSITKMVIEFVLGVQTGGSSDQEDPVCCIQCSNMFRMFYDFKKSCLAALTRFDAHLLIGVKEKNWNMVVSPSGSMSQEGMTGELRQQLQTEESTLCEISAPQQHWQTDFSTPANIVTPDLVPESSNDLDVSNISNVEMIEDGISKVNENNPSGQQFSNDIQSSSNEFDKPSTSESNSAIDQEQIEQLQNNQRKQCTRCWKFFETEFIYKHHKPFCIKARSKPQFMTCTMCPEQFKTERQLELHMNRHNGLRTIPCRRENCTKKFFTIKTRSEHESICGQTNQLVCFICAAVLKTTGTLRAHLANHGEPSFVCTQCNKAFHTNTKLKKHYAVHSDARNFECEVCGKRFKSHEAHRVHQRIHTQEKPYACHICGTAFTYNCSLKTHLEKGH</sequence>
<keyword evidence="11" id="KW-1185">Reference proteome</keyword>
<dbReference type="AlphaFoldDB" id="A0A6I8TN06"/>
<gene>
    <name evidence="10" type="primary">5575531</name>
</gene>
<dbReference type="GO" id="GO:0005634">
    <property type="term" value="C:nucleus"/>
    <property type="evidence" value="ECO:0007669"/>
    <property type="project" value="UniProtKB-SubCell"/>
</dbReference>
<dbReference type="PANTHER" id="PTHR24379">
    <property type="entry name" value="KRAB AND ZINC FINGER DOMAIN-CONTAINING"/>
    <property type="match status" value="1"/>
</dbReference>
<dbReference type="FunFam" id="3.30.160.60:FF:000688">
    <property type="entry name" value="zinc finger protein 197 isoform X1"/>
    <property type="match status" value="1"/>
</dbReference>
<evidence type="ECO:0000256" key="2">
    <source>
        <dbReference type="ARBA" id="ARBA00022723"/>
    </source>
</evidence>
<organism evidence="10 11">
    <name type="scientific">Aedes aegypti</name>
    <name type="common">Yellowfever mosquito</name>
    <name type="synonym">Culex aegypti</name>
    <dbReference type="NCBI Taxonomy" id="7159"/>
    <lineage>
        <taxon>Eukaryota</taxon>
        <taxon>Metazoa</taxon>
        <taxon>Ecdysozoa</taxon>
        <taxon>Arthropoda</taxon>
        <taxon>Hexapoda</taxon>
        <taxon>Insecta</taxon>
        <taxon>Pterygota</taxon>
        <taxon>Neoptera</taxon>
        <taxon>Endopterygota</taxon>
        <taxon>Diptera</taxon>
        <taxon>Nematocera</taxon>
        <taxon>Culicoidea</taxon>
        <taxon>Culicidae</taxon>
        <taxon>Culicinae</taxon>
        <taxon>Aedini</taxon>
        <taxon>Aedes</taxon>
        <taxon>Stegomyia</taxon>
    </lineage>
</organism>
<dbReference type="GO" id="GO:0008270">
    <property type="term" value="F:zinc ion binding"/>
    <property type="evidence" value="ECO:0007669"/>
    <property type="project" value="UniProtKB-KW"/>
</dbReference>
<dbReference type="EnsemblMetazoa" id="AAEL011907-RB">
    <property type="protein sequence ID" value="AAEL011907-PB"/>
    <property type="gene ID" value="AAEL011907"/>
</dbReference>
<evidence type="ECO:0000256" key="4">
    <source>
        <dbReference type="ARBA" id="ARBA00022771"/>
    </source>
</evidence>
<dbReference type="InterPro" id="IPR036236">
    <property type="entry name" value="Znf_C2H2_sf"/>
</dbReference>
<dbReference type="EnsemblMetazoa" id="AAEL011907-RD">
    <property type="protein sequence ID" value="AAEL011907-PD"/>
    <property type="gene ID" value="AAEL011907"/>
</dbReference>
<dbReference type="GO" id="GO:0030674">
    <property type="term" value="F:protein-macromolecule adaptor activity"/>
    <property type="evidence" value="ECO:0007669"/>
    <property type="project" value="UniProtKB-ARBA"/>
</dbReference>
<feature type="region of interest" description="Disordered" evidence="8">
    <location>
        <begin position="279"/>
        <end position="313"/>
    </location>
</feature>
<protein>
    <recommendedName>
        <fullName evidence="9">C2H2-type domain-containing protein</fullName>
    </recommendedName>
</protein>
<feature type="domain" description="C2H2-type" evidence="9">
    <location>
        <begin position="472"/>
        <end position="499"/>
    </location>
</feature>
<keyword evidence="3" id="KW-0677">Repeat</keyword>
<evidence type="ECO:0000256" key="6">
    <source>
        <dbReference type="ARBA" id="ARBA00023242"/>
    </source>
</evidence>
<dbReference type="Proteomes" id="UP000008820">
    <property type="component" value="Chromosome 3"/>
</dbReference>
<dbReference type="OrthoDB" id="7763499at2759"/>
<dbReference type="InParanoid" id="A0A6I8TN06"/>
<reference evidence="10 11" key="1">
    <citation type="submission" date="2017-06" db="EMBL/GenBank/DDBJ databases">
        <title>Aedes aegypti genome working group (AGWG) sequencing and assembly.</title>
        <authorList>
            <consortium name="Aedes aegypti Genome Working Group (AGWG)"/>
            <person name="Matthews B.J."/>
        </authorList>
    </citation>
    <scope>NUCLEOTIDE SEQUENCE [LARGE SCALE GENOMIC DNA]</scope>
    <source>
        <strain evidence="10 11">LVP_AGWG</strain>
    </source>
</reference>
<dbReference type="FunFam" id="3.30.160.60:FF:000870">
    <property type="entry name" value="zinc finger protein 197 isoform X1"/>
    <property type="match status" value="1"/>
</dbReference>
<dbReference type="Gene3D" id="3.30.160.60">
    <property type="entry name" value="Classic Zinc Finger"/>
    <property type="match status" value="4"/>
</dbReference>
<evidence type="ECO:0000313" key="11">
    <source>
        <dbReference type="Proteomes" id="UP000008820"/>
    </source>
</evidence>
<evidence type="ECO:0000256" key="7">
    <source>
        <dbReference type="PROSITE-ProRule" id="PRU00042"/>
    </source>
</evidence>
<dbReference type="PROSITE" id="PS50157">
    <property type="entry name" value="ZINC_FINGER_C2H2_2"/>
    <property type="match status" value="4"/>
</dbReference>
<evidence type="ECO:0000256" key="1">
    <source>
        <dbReference type="ARBA" id="ARBA00004123"/>
    </source>
</evidence>
<evidence type="ECO:0000256" key="5">
    <source>
        <dbReference type="ARBA" id="ARBA00022833"/>
    </source>
</evidence>
<feature type="domain" description="C2H2-type" evidence="9">
    <location>
        <begin position="500"/>
        <end position="523"/>
    </location>
</feature>
<dbReference type="SMART" id="SM00355">
    <property type="entry name" value="ZnF_C2H2"/>
    <property type="match status" value="5"/>
</dbReference>